<dbReference type="InterPro" id="IPR009003">
    <property type="entry name" value="Peptidase_S1_PA"/>
</dbReference>
<evidence type="ECO:0000313" key="2">
    <source>
        <dbReference type="EMBL" id="PWW76374.1"/>
    </source>
</evidence>
<dbReference type="SUPFAM" id="SSF50494">
    <property type="entry name" value="Trypsin-like serine proteases"/>
    <property type="match status" value="1"/>
</dbReference>
<keyword evidence="3" id="KW-1185">Reference proteome</keyword>
<protein>
    <submittedName>
        <fullName evidence="2">Uncharacterized protein</fullName>
    </submittedName>
</protein>
<evidence type="ECO:0000313" key="3">
    <source>
        <dbReference type="Proteomes" id="UP000246991"/>
    </source>
</evidence>
<comment type="caution">
    <text evidence="2">The sequence shown here is derived from an EMBL/GenBank/DDBJ whole genome shotgun (WGS) entry which is preliminary data.</text>
</comment>
<feature type="region of interest" description="Disordered" evidence="1">
    <location>
        <begin position="1"/>
        <end position="23"/>
    </location>
</feature>
<sequence>MSETYYKGLPSQPPLIATTKPGPFEEPTGPEAYSILKELRCLGNHPLAAIWDNGLARKLGASLTSMGVNWTCLDAVRIPNVGERPGPAIVWIGVEFGALSFEEGSKVAIKCHALTGSYGISDYCVEIRESHIVRQAGNRFFSPVHFSDPIFSAVDPYTATLGIPISTRNAPWAEGTGGFYLSAGGGDKNIYLVTARHVVCAWNQNDNREYSRENSSKPREDVIVLGTRGFNKKLAAIEYEIKGQLSIITDSKGRMESVQGLDDPKSVTEYKKAENDLEEAENGVEALRTLFKEIGIHWGGKENRVFGELIWAPPITYSTEPGQYTLDLAIIKIDTAILDAGNYLGNMINIGKKYSRQEFMDRVYLHHASTTAFKFPPSRLVKLIGEVPESDLVKPPMLDANSDPCLVVFKNGAMTGTTIGKANNVSSYTRSNFSGQYMESREWPVIATDKYSSPFSRAGDSGSCVADAYSRVGGIITGGSGATDSTDVTYVTPISFIMKTLHDTKLFKQAHLTPGLT</sequence>
<dbReference type="Proteomes" id="UP000246991">
    <property type="component" value="Unassembled WGS sequence"/>
</dbReference>
<name>A0A317SPP3_9PEZI</name>
<dbReference type="EMBL" id="PYWC01000034">
    <property type="protein sequence ID" value="PWW76374.1"/>
    <property type="molecule type" value="Genomic_DNA"/>
</dbReference>
<gene>
    <name evidence="2" type="ORF">C7212DRAFT_278668</name>
</gene>
<evidence type="ECO:0000256" key="1">
    <source>
        <dbReference type="SAM" id="MobiDB-lite"/>
    </source>
</evidence>
<proteinExistence type="predicted"/>
<reference evidence="2 3" key="1">
    <citation type="submission" date="2018-03" db="EMBL/GenBank/DDBJ databases">
        <title>Genomes of Pezizomycetes fungi and the evolution of truffles.</title>
        <authorList>
            <person name="Murat C."/>
            <person name="Payen T."/>
            <person name="Noel B."/>
            <person name="Kuo A."/>
            <person name="Martin F.M."/>
        </authorList>
    </citation>
    <scope>NUCLEOTIDE SEQUENCE [LARGE SCALE GENOMIC DNA]</scope>
    <source>
        <strain evidence="2">091103-1</strain>
    </source>
</reference>
<accession>A0A317SPP3</accession>
<dbReference type="AlphaFoldDB" id="A0A317SPP3"/>
<organism evidence="2 3">
    <name type="scientific">Tuber magnatum</name>
    <name type="common">white Piedmont truffle</name>
    <dbReference type="NCBI Taxonomy" id="42249"/>
    <lineage>
        <taxon>Eukaryota</taxon>
        <taxon>Fungi</taxon>
        <taxon>Dikarya</taxon>
        <taxon>Ascomycota</taxon>
        <taxon>Pezizomycotina</taxon>
        <taxon>Pezizomycetes</taxon>
        <taxon>Pezizales</taxon>
        <taxon>Tuberaceae</taxon>
        <taxon>Tuber</taxon>
    </lineage>
</organism>
<dbReference type="OrthoDB" id="5424209at2759"/>
<dbReference type="STRING" id="42249.A0A317SPP3"/>